<dbReference type="PANTHER" id="PTHR18964">
    <property type="entry name" value="ROK (REPRESSOR, ORF, KINASE) FAMILY"/>
    <property type="match status" value="1"/>
</dbReference>
<dbReference type="Pfam" id="PF00480">
    <property type="entry name" value="ROK"/>
    <property type="match status" value="1"/>
</dbReference>
<keyword evidence="2" id="KW-1185">Reference proteome</keyword>
<sequence length="305" mass="32272">MYYIGIDFGGTKIEAAALTANGTYLARRRQTNPGEYDAALETIRQLVASVEEKARSQLPADQWSVPGIGIGAPGSVSPKTGVVRNSNATWLNGRDFKSDLTSALGRSVKLSNDANCLALSEATDGAGVGFRSVAAIILGTGCGGGLVIRNQLIEGAHGLAGEIGHIGLPFPTTDEVPGPPCWCGQRGCVETWVSGTGLARDFRAHSGRTLSCEDIILEMRQEGPQAVEAFDRFISRLGRTVASVVNLYDPDAFVFGGGLSNVPELYDRLAPAVRPYVFSDAWDGALLPAKWGDASGVRGAAYLWR</sequence>
<dbReference type="RefSeq" id="WP_272743891.1">
    <property type="nucleotide sequence ID" value="NZ_JAQQKV010000001.1"/>
</dbReference>
<evidence type="ECO:0000313" key="1">
    <source>
        <dbReference type="EMBL" id="MDC7675572.1"/>
    </source>
</evidence>
<reference evidence="1 2" key="1">
    <citation type="submission" date="2023-01" db="EMBL/GenBank/DDBJ databases">
        <title>Novel species of the genus Asticcacaulis isolated from rivers.</title>
        <authorList>
            <person name="Lu H."/>
        </authorList>
    </citation>
    <scope>NUCLEOTIDE SEQUENCE [LARGE SCALE GENOMIC DNA]</scope>
    <source>
        <strain evidence="1 2">LKC15W</strain>
    </source>
</reference>
<dbReference type="SUPFAM" id="SSF53067">
    <property type="entry name" value="Actin-like ATPase domain"/>
    <property type="match status" value="1"/>
</dbReference>
<proteinExistence type="predicted"/>
<name>A0ABT5HH41_9CAUL</name>
<dbReference type="EMBL" id="JAQQKV010000001">
    <property type="protein sequence ID" value="MDC7675572.1"/>
    <property type="molecule type" value="Genomic_DNA"/>
</dbReference>
<gene>
    <name evidence="1" type="ORF">PQU98_05500</name>
</gene>
<dbReference type="Proteomes" id="UP001218579">
    <property type="component" value="Unassembled WGS sequence"/>
</dbReference>
<dbReference type="InterPro" id="IPR043129">
    <property type="entry name" value="ATPase_NBD"/>
</dbReference>
<dbReference type="InterPro" id="IPR000600">
    <property type="entry name" value="ROK"/>
</dbReference>
<organism evidence="1 2">
    <name type="scientific">Asticcacaulis machinosus</name>
    <dbReference type="NCBI Taxonomy" id="2984211"/>
    <lineage>
        <taxon>Bacteria</taxon>
        <taxon>Pseudomonadati</taxon>
        <taxon>Pseudomonadota</taxon>
        <taxon>Alphaproteobacteria</taxon>
        <taxon>Caulobacterales</taxon>
        <taxon>Caulobacteraceae</taxon>
        <taxon>Asticcacaulis</taxon>
    </lineage>
</organism>
<dbReference type="InterPro" id="IPR049874">
    <property type="entry name" value="ROK_cs"/>
</dbReference>
<evidence type="ECO:0000313" key="2">
    <source>
        <dbReference type="Proteomes" id="UP001218579"/>
    </source>
</evidence>
<comment type="caution">
    <text evidence="1">The sequence shown here is derived from an EMBL/GenBank/DDBJ whole genome shotgun (WGS) entry which is preliminary data.</text>
</comment>
<dbReference type="PANTHER" id="PTHR18964:SF174">
    <property type="entry name" value="D-ALLOSE KINASE-RELATED"/>
    <property type="match status" value="1"/>
</dbReference>
<accession>A0ABT5HH41</accession>
<protein>
    <submittedName>
        <fullName evidence="1">ROK family protein</fullName>
    </submittedName>
</protein>
<dbReference type="CDD" id="cd24066">
    <property type="entry name" value="ASKHA_NBD_ROK_EcFRK-like"/>
    <property type="match status" value="1"/>
</dbReference>
<dbReference type="Gene3D" id="3.30.420.40">
    <property type="match status" value="2"/>
</dbReference>
<dbReference type="PROSITE" id="PS01125">
    <property type="entry name" value="ROK"/>
    <property type="match status" value="1"/>
</dbReference>